<dbReference type="Proteomes" id="UP000515211">
    <property type="component" value="Chromosome 1"/>
</dbReference>
<dbReference type="GeneID" id="107484831"/>
<protein>
    <submittedName>
        <fullName evidence="4">Protein FAR1-RELATED SEQUENCE 5 isoform X2</fullName>
    </submittedName>
</protein>
<evidence type="ECO:0000313" key="3">
    <source>
        <dbReference type="Proteomes" id="UP000515211"/>
    </source>
</evidence>
<proteinExistence type="predicted"/>
<reference evidence="4" key="2">
    <citation type="submission" date="2025-08" db="UniProtKB">
        <authorList>
            <consortium name="RefSeq"/>
        </authorList>
    </citation>
    <scope>IDENTIFICATION</scope>
    <source>
        <tissue evidence="4">Whole plant</tissue>
    </source>
</reference>
<dbReference type="Pfam" id="PF03101">
    <property type="entry name" value="FAR1"/>
    <property type="match status" value="1"/>
</dbReference>
<dbReference type="AlphaFoldDB" id="A0A9C6T784"/>
<organism evidence="3 4">
    <name type="scientific">Arachis duranensis</name>
    <name type="common">Wild peanut</name>
    <dbReference type="NCBI Taxonomy" id="130453"/>
    <lineage>
        <taxon>Eukaryota</taxon>
        <taxon>Viridiplantae</taxon>
        <taxon>Streptophyta</taxon>
        <taxon>Embryophyta</taxon>
        <taxon>Tracheophyta</taxon>
        <taxon>Spermatophyta</taxon>
        <taxon>Magnoliopsida</taxon>
        <taxon>eudicotyledons</taxon>
        <taxon>Gunneridae</taxon>
        <taxon>Pentapetalae</taxon>
        <taxon>rosids</taxon>
        <taxon>fabids</taxon>
        <taxon>Fabales</taxon>
        <taxon>Fabaceae</taxon>
        <taxon>Papilionoideae</taxon>
        <taxon>50 kb inversion clade</taxon>
        <taxon>dalbergioids sensu lato</taxon>
        <taxon>Dalbergieae</taxon>
        <taxon>Pterocarpus clade</taxon>
        <taxon>Arachis</taxon>
    </lineage>
</organism>
<keyword evidence="3" id="KW-1185">Reference proteome</keyword>
<sequence>MASTSKFSDIGVSNQQDTMFDTGVEADRDLSDWEASGASTVPGFLGLEGLQAEHILEMEFSTPKEASNFYNNYSRLKGFSSRCDKIVRNTFGEIVRYTFVCNRQGFREKKWLEKVDRKREHKVVTRCECLAEMRIKREDGSGKWYVSRFVEKHNHELAFDKLVDYLRSHRKISEVEVAHLTSMREIGISIPKIYESFAAQLGDFNLVTFAKQDMYNEVRKQRGLQGGDVNATIRYLEGLARMDGRMFWRYKVGAGQHLCNLFWSDGRCHEDYSVFGDVLAFDATYGRNKYNLPVVVFSGVNHHNQTCIFGTTMVSCESHESYIWIL</sequence>
<feature type="domain" description="MULE transposase" evidence="2">
    <location>
        <begin position="278"/>
        <end position="326"/>
    </location>
</feature>
<evidence type="ECO:0000259" key="1">
    <source>
        <dbReference type="Pfam" id="PF03101"/>
    </source>
</evidence>
<dbReference type="InterPro" id="IPR004330">
    <property type="entry name" value="FAR1_DNA_bnd_dom"/>
</dbReference>
<dbReference type="PANTHER" id="PTHR47718:SF15">
    <property type="entry name" value="PROTEIN FAR1-RELATED SEQUENCE 5-LIKE"/>
    <property type="match status" value="1"/>
</dbReference>
<evidence type="ECO:0000259" key="2">
    <source>
        <dbReference type="Pfam" id="PF10551"/>
    </source>
</evidence>
<dbReference type="InterPro" id="IPR018289">
    <property type="entry name" value="MULE_transposase_dom"/>
</dbReference>
<gene>
    <name evidence="4" type="primary">LOC107484831</name>
</gene>
<dbReference type="RefSeq" id="XP_052108832.1">
    <property type="nucleotide sequence ID" value="XM_052252872.1"/>
</dbReference>
<reference evidence="3" key="1">
    <citation type="journal article" date="2016" name="Nat. Genet.">
        <title>The genome sequences of Arachis duranensis and Arachis ipaensis, the diploid ancestors of cultivated peanut.</title>
        <authorList>
            <person name="Bertioli D.J."/>
            <person name="Cannon S.B."/>
            <person name="Froenicke L."/>
            <person name="Huang G."/>
            <person name="Farmer A.D."/>
            <person name="Cannon E.K."/>
            <person name="Liu X."/>
            <person name="Gao D."/>
            <person name="Clevenger J."/>
            <person name="Dash S."/>
            <person name="Ren L."/>
            <person name="Moretzsohn M.C."/>
            <person name="Shirasawa K."/>
            <person name="Huang W."/>
            <person name="Vidigal B."/>
            <person name="Abernathy B."/>
            <person name="Chu Y."/>
            <person name="Niederhuth C.E."/>
            <person name="Umale P."/>
            <person name="Araujo A.C."/>
            <person name="Kozik A."/>
            <person name="Kim K.D."/>
            <person name="Burow M.D."/>
            <person name="Varshney R.K."/>
            <person name="Wang X."/>
            <person name="Zhang X."/>
            <person name="Barkley N."/>
            <person name="Guimaraes P.M."/>
            <person name="Isobe S."/>
            <person name="Guo B."/>
            <person name="Liao B."/>
            <person name="Stalker H.T."/>
            <person name="Schmitz R.J."/>
            <person name="Scheffler B.E."/>
            <person name="Leal-Bertioli S.C."/>
            <person name="Xun X."/>
            <person name="Jackson S.A."/>
            <person name="Michelmore R."/>
            <person name="Ozias-Akins P."/>
        </authorList>
    </citation>
    <scope>NUCLEOTIDE SEQUENCE [LARGE SCALE GENOMIC DNA]</scope>
    <source>
        <strain evidence="3">cv. V14167</strain>
    </source>
</reference>
<dbReference type="PANTHER" id="PTHR47718">
    <property type="entry name" value="OS01G0519700 PROTEIN"/>
    <property type="match status" value="1"/>
</dbReference>
<dbReference type="Pfam" id="PF10551">
    <property type="entry name" value="MULE"/>
    <property type="match status" value="1"/>
</dbReference>
<name>A0A9C6T784_ARADU</name>
<feature type="domain" description="FAR1" evidence="1">
    <location>
        <begin position="68"/>
        <end position="158"/>
    </location>
</feature>
<evidence type="ECO:0000313" key="4">
    <source>
        <dbReference type="RefSeq" id="XP_052108832.1"/>
    </source>
</evidence>
<accession>A0A9C6T784</accession>